<dbReference type="EMBL" id="JABXBU010000012">
    <property type="protein sequence ID" value="KAF8788875.1"/>
    <property type="molecule type" value="Genomic_DNA"/>
</dbReference>
<name>A0A8T0FEP3_ARGBR</name>
<evidence type="ECO:0000313" key="2">
    <source>
        <dbReference type="Proteomes" id="UP000807504"/>
    </source>
</evidence>
<dbReference type="Proteomes" id="UP000807504">
    <property type="component" value="Unassembled WGS sequence"/>
</dbReference>
<proteinExistence type="predicted"/>
<dbReference type="AlphaFoldDB" id="A0A8T0FEP3"/>
<reference evidence="1" key="1">
    <citation type="journal article" date="2020" name="bioRxiv">
        <title>Chromosome-level reference genome of the European wasp spider Argiope bruennichi: a resource for studies on range expansion and evolutionary adaptation.</title>
        <authorList>
            <person name="Sheffer M.M."/>
            <person name="Hoppe A."/>
            <person name="Krehenwinkel H."/>
            <person name="Uhl G."/>
            <person name="Kuss A.W."/>
            <person name="Jensen L."/>
            <person name="Jensen C."/>
            <person name="Gillespie R.G."/>
            <person name="Hoff K.J."/>
            <person name="Prost S."/>
        </authorList>
    </citation>
    <scope>NUCLEOTIDE SEQUENCE</scope>
</reference>
<evidence type="ECO:0000313" key="1">
    <source>
        <dbReference type="EMBL" id="KAF8788875.1"/>
    </source>
</evidence>
<reference evidence="1" key="2">
    <citation type="submission" date="2020-06" db="EMBL/GenBank/DDBJ databases">
        <authorList>
            <person name="Sheffer M."/>
        </authorList>
    </citation>
    <scope>NUCLEOTIDE SEQUENCE</scope>
</reference>
<gene>
    <name evidence="1" type="ORF">HNY73_006869</name>
</gene>
<organism evidence="1 2">
    <name type="scientific">Argiope bruennichi</name>
    <name type="common">Wasp spider</name>
    <name type="synonym">Aranea bruennichi</name>
    <dbReference type="NCBI Taxonomy" id="94029"/>
    <lineage>
        <taxon>Eukaryota</taxon>
        <taxon>Metazoa</taxon>
        <taxon>Ecdysozoa</taxon>
        <taxon>Arthropoda</taxon>
        <taxon>Chelicerata</taxon>
        <taxon>Arachnida</taxon>
        <taxon>Araneae</taxon>
        <taxon>Araneomorphae</taxon>
        <taxon>Entelegynae</taxon>
        <taxon>Araneoidea</taxon>
        <taxon>Araneidae</taxon>
        <taxon>Argiope</taxon>
    </lineage>
</organism>
<accession>A0A8T0FEP3</accession>
<comment type="caution">
    <text evidence="1">The sequence shown here is derived from an EMBL/GenBank/DDBJ whole genome shotgun (WGS) entry which is preliminary data.</text>
</comment>
<protein>
    <submittedName>
        <fullName evidence="1">Uncharacterized protein</fullName>
    </submittedName>
</protein>
<keyword evidence="2" id="KW-1185">Reference proteome</keyword>
<sequence length="447" mass="51237">MVLAICICRLYIILYPHHDQFIDISGNFHFRVVVRIHRLPFQYSDPEKDESGPRLSFVGSVVVQFELAWVVSDGRKNTSSLFRSQDLDDSNEMTRNGPLKKAATSGRSLKEARFHRSLSPVDVKMHTGSSIFSFCGHPGHCSPLLNASRIASAIPSAVMEFQRIFPHRCFRAGRLSGTFKMPAQSLEIICVLRISIFLKLGTWKTYCPNPFESLPSIIIYKLMAHIQSCSKFDLPKIDDVLLLLTCGKLKRVNFTPFDSEEVQRFFCEVMSTRTDNLLKSLRVHLEKMSTKFLDDEYNKPFIQNPLLRICDKLLLLTPPVQQLLEHDDGNNRFRNFLRNLETLCVKDLDTDLIGSILGLDFPGEVGVAAGGGMWEKERYKHEALLCHIPVPTCEKEEIAEKIMNEVQEKRILEDIRQSMDNTIERRHRITRKRLSYYEKAVGIVSSK</sequence>